<comment type="caution">
    <text evidence="1">The sequence shown here is derived from an EMBL/GenBank/DDBJ whole genome shotgun (WGS) entry which is preliminary data.</text>
</comment>
<organism evidence="1 2">
    <name type="scientific">Aliidiomarina shirensis</name>
    <dbReference type="NCBI Taxonomy" id="1048642"/>
    <lineage>
        <taxon>Bacteria</taxon>
        <taxon>Pseudomonadati</taxon>
        <taxon>Pseudomonadota</taxon>
        <taxon>Gammaproteobacteria</taxon>
        <taxon>Alteromonadales</taxon>
        <taxon>Idiomarinaceae</taxon>
        <taxon>Aliidiomarina</taxon>
    </lineage>
</organism>
<dbReference type="OrthoDB" id="6400924at2"/>
<dbReference type="EMBL" id="PIPP01000002">
    <property type="protein sequence ID" value="RUO37773.1"/>
    <property type="molecule type" value="Genomic_DNA"/>
</dbReference>
<reference evidence="2" key="1">
    <citation type="journal article" date="2018" name="Front. Microbiol.">
        <title>Genome-Based Analysis Reveals the Taxonomy and Diversity of the Family Idiomarinaceae.</title>
        <authorList>
            <person name="Liu Y."/>
            <person name="Lai Q."/>
            <person name="Shao Z."/>
        </authorList>
    </citation>
    <scope>NUCLEOTIDE SEQUENCE [LARGE SCALE GENOMIC DNA]</scope>
    <source>
        <strain evidence="2">AIS</strain>
    </source>
</reference>
<protein>
    <submittedName>
        <fullName evidence="1">Uncharacterized protein</fullName>
    </submittedName>
</protein>
<sequence length="91" mass="10407">MNRELFKDIFNLGYIQDHCQLWSNGETVIGRRIPKDINFSAVQDFLAAHPDADLMLEEAQSHFDDNEPLSPTATDLIFTYLDDVQKAIGQH</sequence>
<evidence type="ECO:0000313" key="1">
    <source>
        <dbReference type="EMBL" id="RUO37773.1"/>
    </source>
</evidence>
<evidence type="ECO:0000313" key="2">
    <source>
        <dbReference type="Proteomes" id="UP000286934"/>
    </source>
</evidence>
<proteinExistence type="predicted"/>
<keyword evidence="2" id="KW-1185">Reference proteome</keyword>
<dbReference type="AlphaFoldDB" id="A0A432WVH8"/>
<dbReference type="RefSeq" id="WP_126807286.1">
    <property type="nucleotide sequence ID" value="NZ_PIPP01000002.1"/>
</dbReference>
<name>A0A432WVH8_9GAMM</name>
<accession>A0A432WVH8</accession>
<dbReference type="Proteomes" id="UP000286934">
    <property type="component" value="Unassembled WGS sequence"/>
</dbReference>
<gene>
    <name evidence="1" type="ORF">CWE13_07465</name>
</gene>